<organism evidence="9 10">
    <name type="scientific">Porphyromonas cangingivalis</name>
    <dbReference type="NCBI Taxonomy" id="36874"/>
    <lineage>
        <taxon>Bacteria</taxon>
        <taxon>Pseudomonadati</taxon>
        <taxon>Bacteroidota</taxon>
        <taxon>Bacteroidia</taxon>
        <taxon>Bacteroidales</taxon>
        <taxon>Porphyromonadaceae</taxon>
        <taxon>Porphyromonas</taxon>
    </lineage>
</organism>
<sequence>MRVNHNVLGQVTFVVSVAMVSAIGLLQARAADYPEGSPSGLIREVSTSHERLISESQQPQQPKGRALVGKVLDETKAPLPGAAIRIKGVKGGASAKVDGSFTIAIPQGLKEVIVEVSYIGMEKRSVKYTGQEPFVIVLKEEKNELSEVVITGYQKLKKNSFTGNATIVTKDQLLKTNNKNAIAALQTFEPSFRIKEANTWGSDPNRLPDFTIRGESSLSTSRGIDAENARRNQRTGLKDNPNLPIFILDGFEVSVQKIYDMDMNRIESMTILKDAAATALYGSRAANGVVVVTTVPPQPGEIRVNYNLTGGIELPDLSDYNLANAEEMLEIEKLSGEYTSFDGDPLEQLIRDLKWNNLVNEVRRGVRTDWLAQPLRNAFNQTHSVNISGGVESIRYGLDLTYNTHNGAMKGSYRDNYAAALTLDYRLGSKVQIMNQISYGLTKNEDSPFGSFDAYAKFKPYWTPYDNNHNLVKKINGKPNPLYSERFLGNYSGRGNLQDFTNNTSVNVYFSDSFYFKGQFSITQTKHNTESFLDPKDPDYSGETESTKKGFLSTSFASTLNWNLNAMLYYNKKFGEHFVNATFGTNIQETNNRNLSVSYSGFQLSNLNSPAYAAKQIDTKTPQTFAQTRLLGLLGALNYSYKDIYIADASFRFDGSSRFGRNKRFAPFWSVGVGVNFHKYDFLKDNPYVSLLRIRSTYGQVGNVNFPPYAAISTYRTAPYWYAGIPANTLIALGNPGMTWEKTNTLDLGISIGLFKDRLTLEANYYRKETNDQISQLNIRTSSGFETYHTNAGSILNTGYEFRLNAVPYQDRDWRVAINATMAANKNRVTSLGQEAEQYNKNIQDFHNGKLKIDSKGSEKAKNDYEKLMFIPLTQYYVGASTTAIYAVRSLGIDPSSGRELFLKRDGTPTYIWDAVDQLVVGDTSPKAQGAFSINVGWKRFYVNANFLYQFGGQQYNETLLQKVEHAEIRVGNVDRRVLLDRWKKPGDVVPFYDIALQIKTQPTSRYVQNNNYLAFSGFSAGYDFGSEVTQKLHLTSLGIRFNANEITRWSTIRQERGTSYPYAKNYSFTLTLGI</sequence>
<dbReference type="Gene3D" id="2.60.40.1120">
    <property type="entry name" value="Carboxypeptidase-like, regulatory domain"/>
    <property type="match status" value="1"/>
</dbReference>
<evidence type="ECO:0000256" key="1">
    <source>
        <dbReference type="ARBA" id="ARBA00004571"/>
    </source>
</evidence>
<evidence type="ECO:0000256" key="7">
    <source>
        <dbReference type="PROSITE-ProRule" id="PRU01360"/>
    </source>
</evidence>
<evidence type="ECO:0000313" key="9">
    <source>
        <dbReference type="EMBL" id="SJZ61182.1"/>
    </source>
</evidence>
<keyword evidence="4 7" id="KW-0812">Transmembrane</keyword>
<dbReference type="Pfam" id="PF07715">
    <property type="entry name" value="Plug"/>
    <property type="match status" value="1"/>
</dbReference>
<dbReference type="SUPFAM" id="SSF56935">
    <property type="entry name" value="Porins"/>
    <property type="match status" value="1"/>
</dbReference>
<name>A0A1T4M2L5_PORCN</name>
<dbReference type="Gene3D" id="2.170.130.10">
    <property type="entry name" value="TonB-dependent receptor, plug domain"/>
    <property type="match status" value="1"/>
</dbReference>
<keyword evidence="2 7" id="KW-0813">Transport</keyword>
<comment type="subcellular location">
    <subcellularLocation>
        <location evidence="1 7">Cell outer membrane</location>
        <topology evidence="1 7">Multi-pass membrane protein</topology>
    </subcellularLocation>
</comment>
<dbReference type="EMBL" id="FUWL01000010">
    <property type="protein sequence ID" value="SJZ61182.1"/>
    <property type="molecule type" value="Genomic_DNA"/>
</dbReference>
<dbReference type="SUPFAM" id="SSF49464">
    <property type="entry name" value="Carboxypeptidase regulatory domain-like"/>
    <property type="match status" value="1"/>
</dbReference>
<dbReference type="InterPro" id="IPR036942">
    <property type="entry name" value="Beta-barrel_TonB_sf"/>
</dbReference>
<comment type="similarity">
    <text evidence="7">Belongs to the TonB-dependent receptor family.</text>
</comment>
<dbReference type="InterPro" id="IPR039426">
    <property type="entry name" value="TonB-dep_rcpt-like"/>
</dbReference>
<dbReference type="InterPro" id="IPR023996">
    <property type="entry name" value="TonB-dep_OMP_SusC/RagA"/>
</dbReference>
<keyword evidence="5 7" id="KW-0472">Membrane</keyword>
<keyword evidence="6 7" id="KW-0998">Cell outer membrane</keyword>
<keyword evidence="3 7" id="KW-1134">Transmembrane beta strand</keyword>
<dbReference type="RefSeq" id="WP_025838096.1">
    <property type="nucleotide sequence ID" value="NZ_FUWL01000010.1"/>
</dbReference>
<evidence type="ECO:0000256" key="6">
    <source>
        <dbReference type="ARBA" id="ARBA00023237"/>
    </source>
</evidence>
<dbReference type="NCBIfam" id="TIGR04057">
    <property type="entry name" value="SusC_RagA_signa"/>
    <property type="match status" value="1"/>
</dbReference>
<evidence type="ECO:0000256" key="3">
    <source>
        <dbReference type="ARBA" id="ARBA00022452"/>
    </source>
</evidence>
<evidence type="ECO:0000259" key="8">
    <source>
        <dbReference type="Pfam" id="PF07715"/>
    </source>
</evidence>
<evidence type="ECO:0000313" key="10">
    <source>
        <dbReference type="Proteomes" id="UP000189956"/>
    </source>
</evidence>
<dbReference type="InterPro" id="IPR008969">
    <property type="entry name" value="CarboxyPept-like_regulatory"/>
</dbReference>
<gene>
    <name evidence="9" type="ORF">SAMN02745205_01367</name>
</gene>
<dbReference type="InterPro" id="IPR012910">
    <property type="entry name" value="Plug_dom"/>
</dbReference>
<dbReference type="Proteomes" id="UP000189956">
    <property type="component" value="Unassembled WGS sequence"/>
</dbReference>
<accession>A0A1T4M2L5</accession>
<reference evidence="9 10" key="1">
    <citation type="submission" date="2017-02" db="EMBL/GenBank/DDBJ databases">
        <authorList>
            <person name="Peterson S.W."/>
        </authorList>
    </citation>
    <scope>NUCLEOTIDE SEQUENCE [LARGE SCALE GENOMIC DNA]</scope>
    <source>
        <strain evidence="9 10">ATCC 700135</strain>
    </source>
</reference>
<evidence type="ECO:0000256" key="2">
    <source>
        <dbReference type="ARBA" id="ARBA00022448"/>
    </source>
</evidence>
<dbReference type="InterPro" id="IPR037066">
    <property type="entry name" value="Plug_dom_sf"/>
</dbReference>
<dbReference type="AlphaFoldDB" id="A0A1T4M2L5"/>
<dbReference type="Gene3D" id="2.40.170.20">
    <property type="entry name" value="TonB-dependent receptor, beta-barrel domain"/>
    <property type="match status" value="1"/>
</dbReference>
<evidence type="ECO:0000256" key="5">
    <source>
        <dbReference type="ARBA" id="ARBA00023136"/>
    </source>
</evidence>
<dbReference type="GO" id="GO:0009279">
    <property type="term" value="C:cell outer membrane"/>
    <property type="evidence" value="ECO:0007669"/>
    <property type="project" value="UniProtKB-SubCell"/>
</dbReference>
<dbReference type="NCBIfam" id="TIGR04056">
    <property type="entry name" value="OMP_RagA_SusC"/>
    <property type="match status" value="1"/>
</dbReference>
<dbReference type="PROSITE" id="PS52016">
    <property type="entry name" value="TONB_DEPENDENT_REC_3"/>
    <property type="match status" value="1"/>
</dbReference>
<proteinExistence type="inferred from homology"/>
<dbReference type="InterPro" id="IPR023997">
    <property type="entry name" value="TonB-dep_OMP_SusC/RagA_CS"/>
</dbReference>
<evidence type="ECO:0000256" key="4">
    <source>
        <dbReference type="ARBA" id="ARBA00022692"/>
    </source>
</evidence>
<protein>
    <submittedName>
        <fullName evidence="9">TonB-linked outer membrane protein, SusC/RagA family</fullName>
    </submittedName>
</protein>
<dbReference type="Pfam" id="PF13715">
    <property type="entry name" value="CarbopepD_reg_2"/>
    <property type="match status" value="1"/>
</dbReference>
<feature type="domain" description="TonB-dependent receptor plug" evidence="8">
    <location>
        <begin position="158"/>
        <end position="289"/>
    </location>
</feature>